<protein>
    <submittedName>
        <fullName evidence="1">Uncharacterized protein</fullName>
    </submittedName>
</protein>
<dbReference type="EMBL" id="FODN01000003">
    <property type="protein sequence ID" value="SEO10772.1"/>
    <property type="molecule type" value="Genomic_DNA"/>
</dbReference>
<proteinExistence type="predicted"/>
<gene>
    <name evidence="1" type="ORF">SAMN04487942_1763</name>
</gene>
<organism evidence="1 2">
    <name type="scientific">Flavobacterium sinopsychrotolerans</name>
    <dbReference type="NCBI Taxonomy" id="604089"/>
    <lineage>
        <taxon>Bacteria</taxon>
        <taxon>Pseudomonadati</taxon>
        <taxon>Bacteroidota</taxon>
        <taxon>Flavobacteriia</taxon>
        <taxon>Flavobacteriales</taxon>
        <taxon>Flavobacteriaceae</taxon>
        <taxon>Flavobacterium</taxon>
    </lineage>
</organism>
<accession>A0A1H8M069</accession>
<evidence type="ECO:0000313" key="2">
    <source>
        <dbReference type="Proteomes" id="UP000198657"/>
    </source>
</evidence>
<keyword evidence="2" id="KW-1185">Reference proteome</keyword>
<sequence length="187" mass="21500">MELGNNIVHLKYIGELNETDLNELSNQLLTANLELNLFNSSGKAIASLDDFDFVTYLALSSPFVIEFIKGVGTNAGWDVIKQAIIFVRNKTLGKKYYKLTSKTQEEKEITFGVKIKHDKNTGFDFELKGDLSDEIIQESLDKILDFVKAQKANDEYQHPVYLKYSKKEDLWIPINVLEEMRKKKNDK</sequence>
<reference evidence="2" key="1">
    <citation type="submission" date="2016-10" db="EMBL/GenBank/DDBJ databases">
        <authorList>
            <person name="Varghese N."/>
            <person name="Submissions S."/>
        </authorList>
    </citation>
    <scope>NUCLEOTIDE SEQUENCE [LARGE SCALE GENOMIC DNA]</scope>
    <source>
        <strain evidence="2">CGMCC 1.8704</strain>
    </source>
</reference>
<dbReference type="Proteomes" id="UP000198657">
    <property type="component" value="Unassembled WGS sequence"/>
</dbReference>
<dbReference type="RefSeq" id="WP_091169426.1">
    <property type="nucleotide sequence ID" value="NZ_CBCSFM010000005.1"/>
</dbReference>
<evidence type="ECO:0000313" key="1">
    <source>
        <dbReference type="EMBL" id="SEO10772.1"/>
    </source>
</evidence>
<dbReference type="OrthoDB" id="1247141at2"/>
<dbReference type="AlphaFoldDB" id="A0A1H8M069"/>
<name>A0A1H8M069_9FLAO</name>
<dbReference type="STRING" id="604089.SAMN04487942_1763"/>